<organism evidence="2 3">
    <name type="scientific">Vitrella brassicaformis (strain CCMP3155)</name>
    <dbReference type="NCBI Taxonomy" id="1169540"/>
    <lineage>
        <taxon>Eukaryota</taxon>
        <taxon>Sar</taxon>
        <taxon>Alveolata</taxon>
        <taxon>Colpodellida</taxon>
        <taxon>Vitrellaceae</taxon>
        <taxon>Vitrella</taxon>
    </lineage>
</organism>
<proteinExistence type="predicted"/>
<dbReference type="EMBL" id="CDMY01000266">
    <property type="protein sequence ID" value="CEL98258.1"/>
    <property type="molecule type" value="Genomic_DNA"/>
</dbReference>
<accession>A0A0G4ELG7</accession>
<feature type="region of interest" description="Disordered" evidence="1">
    <location>
        <begin position="167"/>
        <end position="204"/>
    </location>
</feature>
<keyword evidence="3" id="KW-1185">Reference proteome</keyword>
<name>A0A0G4ELG7_VITBC</name>
<dbReference type="AlphaFoldDB" id="A0A0G4ELG7"/>
<protein>
    <submittedName>
        <fullName evidence="2">Uncharacterized protein</fullName>
    </submittedName>
</protein>
<evidence type="ECO:0000313" key="3">
    <source>
        <dbReference type="Proteomes" id="UP000041254"/>
    </source>
</evidence>
<evidence type="ECO:0000256" key="1">
    <source>
        <dbReference type="SAM" id="MobiDB-lite"/>
    </source>
</evidence>
<gene>
    <name evidence="2" type="ORF">Vbra_5195</name>
</gene>
<reference evidence="2 3" key="1">
    <citation type="submission" date="2014-11" db="EMBL/GenBank/DDBJ databases">
        <authorList>
            <person name="Zhu J."/>
            <person name="Qi W."/>
            <person name="Song R."/>
        </authorList>
    </citation>
    <scope>NUCLEOTIDE SEQUENCE [LARGE SCALE GENOMIC DNA]</scope>
</reference>
<dbReference type="Proteomes" id="UP000041254">
    <property type="component" value="Unassembled WGS sequence"/>
</dbReference>
<dbReference type="VEuPathDB" id="CryptoDB:Vbra_5195"/>
<sequence>MEPQREVTQADRASCDAVICWQCSGKNGKTTYCVHCGNFLFVRPGEAIDASPSISGRVGPSLLPRGTSAAAVKTAPSLGHGSMRLVCLGDFNTAANYKSSRERAKKRAHTHFSPPPPPPVPIPTCTFIHEEDSSECESDDDIEMGLALFRANANIPPAACRQHAKHHHIAGAGRNRERERVKKVRGKGRERERGARVRAGGGGGVVVHHDKTCML</sequence>
<dbReference type="InParanoid" id="A0A0G4ELG7"/>
<evidence type="ECO:0000313" key="2">
    <source>
        <dbReference type="EMBL" id="CEL98258.1"/>
    </source>
</evidence>